<keyword evidence="3" id="KW-1185">Reference proteome</keyword>
<dbReference type="Proteomes" id="UP000037510">
    <property type="component" value="Unassembled WGS sequence"/>
</dbReference>
<dbReference type="STRING" id="104452.A0A0L7L0L1"/>
<evidence type="ECO:0000313" key="3">
    <source>
        <dbReference type="Proteomes" id="UP000037510"/>
    </source>
</evidence>
<dbReference type="EMBL" id="JTDY01003776">
    <property type="protein sequence ID" value="KOB69022.1"/>
    <property type="molecule type" value="Genomic_DNA"/>
</dbReference>
<gene>
    <name evidence="2" type="ORF">OBRU01_17425</name>
</gene>
<dbReference type="PROSITE" id="PS50017">
    <property type="entry name" value="DEATH_DOMAIN"/>
    <property type="match status" value="1"/>
</dbReference>
<organism evidence="2 3">
    <name type="scientific">Operophtera brumata</name>
    <name type="common">Winter moth</name>
    <name type="synonym">Phalaena brumata</name>
    <dbReference type="NCBI Taxonomy" id="104452"/>
    <lineage>
        <taxon>Eukaryota</taxon>
        <taxon>Metazoa</taxon>
        <taxon>Ecdysozoa</taxon>
        <taxon>Arthropoda</taxon>
        <taxon>Hexapoda</taxon>
        <taxon>Insecta</taxon>
        <taxon>Pterygota</taxon>
        <taxon>Neoptera</taxon>
        <taxon>Endopterygota</taxon>
        <taxon>Lepidoptera</taxon>
        <taxon>Glossata</taxon>
        <taxon>Ditrysia</taxon>
        <taxon>Geometroidea</taxon>
        <taxon>Geometridae</taxon>
        <taxon>Larentiinae</taxon>
        <taxon>Operophtera</taxon>
    </lineage>
</organism>
<evidence type="ECO:0000259" key="1">
    <source>
        <dbReference type="PROSITE" id="PS50017"/>
    </source>
</evidence>
<sequence>EKVKAYDKADTVSLDTLSLEQIVQETRAKDISQLESLSKKVYYLHTDLLYYRKEGSKLGTYCYESWKVLIKKFIMAQVRDDQTDMVLKVFRQSEKATIDNIVDAFIKLQRYDILKSLEDPLCNIAQYFNKDDSGYQSNGKSTGHREIVRLKNMTNDLPLALNKNMVIQKKDPEKPKQPMMEPATNKKGPIQNNTPILFLTFAQDGLPTAINIQEYVDSWTDIPEVKVITLNGKRDEIFQNPEKVIREYFEKADFIVPILTPGYLDEIKSHKVNLPNTTENLDHKYANFIYNLIVNHYIHATGCLNMKVRSVLPQNSKTDLFMNITMYPDLMPWTYETSFDEQFQAFLKKESS</sequence>
<dbReference type="AlphaFoldDB" id="A0A0L7L0L1"/>
<feature type="domain" description="Death" evidence="1">
    <location>
        <begin position="81"/>
        <end position="121"/>
    </location>
</feature>
<feature type="non-terminal residue" evidence="2">
    <location>
        <position position="352"/>
    </location>
</feature>
<evidence type="ECO:0000313" key="2">
    <source>
        <dbReference type="EMBL" id="KOB69022.1"/>
    </source>
</evidence>
<protein>
    <submittedName>
        <fullName evidence="2">MyD88</fullName>
    </submittedName>
</protein>
<feature type="non-terminal residue" evidence="2">
    <location>
        <position position="1"/>
    </location>
</feature>
<name>A0A0L7L0L1_OPEBR</name>
<proteinExistence type="predicted"/>
<dbReference type="GO" id="GO:0007165">
    <property type="term" value="P:signal transduction"/>
    <property type="evidence" value="ECO:0007669"/>
    <property type="project" value="InterPro"/>
</dbReference>
<dbReference type="InterPro" id="IPR000488">
    <property type="entry name" value="Death_dom"/>
</dbReference>
<accession>A0A0L7L0L1</accession>
<reference evidence="2 3" key="1">
    <citation type="journal article" date="2015" name="Genome Biol. Evol.">
        <title>The genome of winter moth (Operophtera brumata) provides a genomic perspective on sexual dimorphism and phenology.</title>
        <authorList>
            <person name="Derks M.F."/>
            <person name="Smit S."/>
            <person name="Salis L."/>
            <person name="Schijlen E."/>
            <person name="Bossers A."/>
            <person name="Mateman C."/>
            <person name="Pijl A.S."/>
            <person name="de Ridder D."/>
            <person name="Groenen M.A."/>
            <person name="Visser M.E."/>
            <person name="Megens H.J."/>
        </authorList>
    </citation>
    <scope>NUCLEOTIDE SEQUENCE [LARGE SCALE GENOMIC DNA]</scope>
    <source>
        <strain evidence="2">WM2013NL</strain>
        <tissue evidence="2">Head and thorax</tissue>
    </source>
</reference>
<comment type="caution">
    <text evidence="2">The sequence shown here is derived from an EMBL/GenBank/DDBJ whole genome shotgun (WGS) entry which is preliminary data.</text>
</comment>